<dbReference type="InterPro" id="IPR001810">
    <property type="entry name" value="F-box_dom"/>
</dbReference>
<dbReference type="OrthoDB" id="3365698at2759"/>
<dbReference type="RefSeq" id="XP_001839160.1">
    <property type="nucleotide sequence ID" value="XM_001839108.1"/>
</dbReference>
<comment type="caution">
    <text evidence="2">The sequence shown here is derived from an EMBL/GenBank/DDBJ whole genome shotgun (WGS) entry which is preliminary data.</text>
</comment>
<dbReference type="GeneID" id="6015764"/>
<evidence type="ECO:0000259" key="1">
    <source>
        <dbReference type="PROSITE" id="PS50181"/>
    </source>
</evidence>
<dbReference type="InParanoid" id="A8P6H9"/>
<feature type="domain" description="F-box" evidence="1">
    <location>
        <begin position="42"/>
        <end position="94"/>
    </location>
</feature>
<dbReference type="Proteomes" id="UP000001861">
    <property type="component" value="Unassembled WGS sequence"/>
</dbReference>
<dbReference type="OMA" id="CPITINC"/>
<dbReference type="VEuPathDB" id="FungiDB:CC1G_12432"/>
<dbReference type="Gene3D" id="1.20.1280.50">
    <property type="match status" value="1"/>
</dbReference>
<gene>
    <name evidence="2" type="ORF">CC1G_12432</name>
</gene>
<dbReference type="KEGG" id="cci:CC1G_12432"/>
<proteinExistence type="predicted"/>
<dbReference type="SUPFAM" id="SSF81383">
    <property type="entry name" value="F-box domain"/>
    <property type="match status" value="1"/>
</dbReference>
<organism evidence="2 3">
    <name type="scientific">Coprinopsis cinerea (strain Okayama-7 / 130 / ATCC MYA-4618 / FGSC 9003)</name>
    <name type="common">Inky cap fungus</name>
    <name type="synonym">Hormographiella aspergillata</name>
    <dbReference type="NCBI Taxonomy" id="240176"/>
    <lineage>
        <taxon>Eukaryota</taxon>
        <taxon>Fungi</taxon>
        <taxon>Dikarya</taxon>
        <taxon>Basidiomycota</taxon>
        <taxon>Agaricomycotina</taxon>
        <taxon>Agaricomycetes</taxon>
        <taxon>Agaricomycetidae</taxon>
        <taxon>Agaricales</taxon>
        <taxon>Agaricineae</taxon>
        <taxon>Psathyrellaceae</taxon>
        <taxon>Coprinopsis</taxon>
    </lineage>
</organism>
<keyword evidence="3" id="KW-1185">Reference proteome</keyword>
<dbReference type="AlphaFoldDB" id="A8P6H9"/>
<evidence type="ECO:0000313" key="2">
    <source>
        <dbReference type="EMBL" id="EAU82664.1"/>
    </source>
</evidence>
<reference evidence="2 3" key="1">
    <citation type="journal article" date="2010" name="Proc. Natl. Acad. Sci. U.S.A.">
        <title>Insights into evolution of multicellular fungi from the assembled chromosomes of the mushroom Coprinopsis cinerea (Coprinus cinereus).</title>
        <authorList>
            <person name="Stajich J.E."/>
            <person name="Wilke S.K."/>
            <person name="Ahren D."/>
            <person name="Au C.H."/>
            <person name="Birren B.W."/>
            <person name="Borodovsky M."/>
            <person name="Burns C."/>
            <person name="Canback B."/>
            <person name="Casselton L.A."/>
            <person name="Cheng C.K."/>
            <person name="Deng J."/>
            <person name="Dietrich F.S."/>
            <person name="Fargo D.C."/>
            <person name="Farman M.L."/>
            <person name="Gathman A.C."/>
            <person name="Goldberg J."/>
            <person name="Guigo R."/>
            <person name="Hoegger P.J."/>
            <person name="Hooker J.B."/>
            <person name="Huggins A."/>
            <person name="James T.Y."/>
            <person name="Kamada T."/>
            <person name="Kilaru S."/>
            <person name="Kodira C."/>
            <person name="Kues U."/>
            <person name="Kupfer D."/>
            <person name="Kwan H.S."/>
            <person name="Lomsadze A."/>
            <person name="Li W."/>
            <person name="Lilly W.W."/>
            <person name="Ma L.J."/>
            <person name="Mackey A.J."/>
            <person name="Manning G."/>
            <person name="Martin F."/>
            <person name="Muraguchi H."/>
            <person name="Natvig D.O."/>
            <person name="Palmerini H."/>
            <person name="Ramesh M.A."/>
            <person name="Rehmeyer C.J."/>
            <person name="Roe B.A."/>
            <person name="Shenoy N."/>
            <person name="Stanke M."/>
            <person name="Ter-Hovhannisyan V."/>
            <person name="Tunlid A."/>
            <person name="Velagapudi R."/>
            <person name="Vision T.J."/>
            <person name="Zeng Q."/>
            <person name="Zolan M.E."/>
            <person name="Pukkila P.J."/>
        </authorList>
    </citation>
    <scope>NUCLEOTIDE SEQUENCE [LARGE SCALE GENOMIC DNA]</scope>
    <source>
        <strain evidence="3">Okayama-7 / 130 / ATCC MYA-4618 / FGSC 9003</strain>
    </source>
</reference>
<dbReference type="InterPro" id="IPR036047">
    <property type="entry name" value="F-box-like_dom_sf"/>
</dbReference>
<protein>
    <recommendedName>
        <fullName evidence="1">F-box domain-containing protein</fullName>
    </recommendedName>
</protein>
<sequence length="575" mass="63075">MASKSMEAVQSEKNMAAIAALDHHISEWQVQLSGLQSTRNNLVRIARLPDEILAVIFLFVAAGTGCVTKWARVTWVCRRWRNAALRCPELWSQLNDRTPHPWIDVMVSRSQKALLSVRIDYYHRERSRIPRSKLRKVLKQTDRLQRVFLSCHPDDLPVLFKSLGSPAPRLESVTVKSAIHCLSIPASFNIPSNFLGGSAPKLTELVCIGCIPTLEPGTFNFTSLTTLHLEVSAIPLQPPINPRLECLPSVYRLQVALSKTPALVNLVIKIPDFSGDPANVPTANIAPRSISLPHLNHFEMESPCHGIAAVISKLKLPASLSLILRCTDVDEDSVQALSTALNSAWVSLPLSPPQSSPPQLPLEQLDVTQWTRRVLHLGGAAFHSVPGQPNIVASFSISYVIPREQGGPGFEGLRMWTPALTRVALAPWPLTQVESLSVSSRTLGLTATGVFKEVFSKPFPSVTSIEAELDAVRQLHDYLSSDPGLPLSTSAVPQTPGSVVSEGQQQGLSFPQLKELTFTKILTLDYERVIELKDVLLSRAQCGSSLETLHISQCPGFPREVVNAFKTVVPCVLFT</sequence>
<dbReference type="PROSITE" id="PS50181">
    <property type="entry name" value="FBOX"/>
    <property type="match status" value="1"/>
</dbReference>
<evidence type="ECO:0000313" key="3">
    <source>
        <dbReference type="Proteomes" id="UP000001861"/>
    </source>
</evidence>
<dbReference type="Pfam" id="PF12937">
    <property type="entry name" value="F-box-like"/>
    <property type="match status" value="1"/>
</dbReference>
<name>A8P6H9_COPC7</name>
<accession>A8P6H9</accession>
<dbReference type="EMBL" id="AACS02000005">
    <property type="protein sequence ID" value="EAU82664.1"/>
    <property type="molecule type" value="Genomic_DNA"/>
</dbReference>